<dbReference type="EMBL" id="CP015579">
    <property type="protein sequence ID" value="ARU93336.1"/>
    <property type="molecule type" value="Genomic_DNA"/>
</dbReference>
<keyword evidence="8" id="KW-1185">Reference proteome</keyword>
<organism evidence="6 9">
    <name type="scientific">Tatumella citrea</name>
    <name type="common">Pantoea citrea</name>
    <dbReference type="NCBI Taxonomy" id="53336"/>
    <lineage>
        <taxon>Bacteria</taxon>
        <taxon>Pseudomonadati</taxon>
        <taxon>Pseudomonadota</taxon>
        <taxon>Gammaproteobacteria</taxon>
        <taxon>Enterobacterales</taxon>
        <taxon>Erwiniaceae</taxon>
        <taxon>Tatumella</taxon>
    </lineage>
</organism>
<dbReference type="EMBL" id="CP015581">
    <property type="protein sequence ID" value="ARU97374.1"/>
    <property type="molecule type" value="Genomic_DNA"/>
</dbReference>
<evidence type="ECO:0000313" key="7">
    <source>
        <dbReference type="EMBL" id="ARU97374.1"/>
    </source>
</evidence>
<dbReference type="Gene3D" id="2.60.120.10">
    <property type="entry name" value="Jelly Rolls"/>
    <property type="match status" value="1"/>
</dbReference>
<dbReference type="InterPro" id="IPR018060">
    <property type="entry name" value="HTH_AraC"/>
</dbReference>
<feature type="domain" description="HTH araC/xylS-type" evidence="5">
    <location>
        <begin position="140"/>
        <end position="237"/>
    </location>
</feature>
<evidence type="ECO:0000313" key="9">
    <source>
        <dbReference type="Proteomes" id="UP000195814"/>
    </source>
</evidence>
<protein>
    <recommendedName>
        <fullName evidence="5">HTH araC/xylS-type domain-containing protein</fullName>
    </recommendedName>
</protein>
<dbReference type="KEGG" id="tci:A7K98_05755"/>
<dbReference type="InterPro" id="IPR009057">
    <property type="entry name" value="Homeodomain-like_sf"/>
</dbReference>
<evidence type="ECO:0000256" key="2">
    <source>
        <dbReference type="ARBA" id="ARBA00023015"/>
    </source>
</evidence>
<dbReference type="InterPro" id="IPR011051">
    <property type="entry name" value="RmlC_Cupin_sf"/>
</dbReference>
<dbReference type="SUPFAM" id="SSF51182">
    <property type="entry name" value="RmlC-like cupins"/>
    <property type="match status" value="1"/>
</dbReference>
<dbReference type="InterPro" id="IPR018062">
    <property type="entry name" value="HTH_AraC-typ_CS"/>
</dbReference>
<keyword evidence="2" id="KW-0805">Transcription regulation</keyword>
<dbReference type="PANTHER" id="PTHR11019:SF159">
    <property type="entry name" value="TRANSCRIPTIONAL REGULATOR-RELATED"/>
    <property type="match status" value="1"/>
</dbReference>
<evidence type="ECO:0000256" key="3">
    <source>
        <dbReference type="ARBA" id="ARBA00023125"/>
    </source>
</evidence>
<dbReference type="SMART" id="SM00342">
    <property type="entry name" value="HTH_ARAC"/>
    <property type="match status" value="1"/>
</dbReference>
<gene>
    <name evidence="6" type="ORF">A7K98_05755</name>
    <name evidence="7" type="ORF">A7K99_05755</name>
</gene>
<evidence type="ECO:0000256" key="4">
    <source>
        <dbReference type="ARBA" id="ARBA00023163"/>
    </source>
</evidence>
<dbReference type="GO" id="GO:0043565">
    <property type="term" value="F:sequence-specific DNA binding"/>
    <property type="evidence" value="ECO:0007669"/>
    <property type="project" value="InterPro"/>
</dbReference>
<accession>A0A1Y0LH09</accession>
<dbReference type="PANTHER" id="PTHR11019">
    <property type="entry name" value="HTH-TYPE TRANSCRIPTIONAL REGULATOR NIMR"/>
    <property type="match status" value="1"/>
</dbReference>
<dbReference type="AlphaFoldDB" id="A0A1Y0LH09"/>
<dbReference type="SUPFAM" id="SSF46689">
    <property type="entry name" value="Homeodomain-like"/>
    <property type="match status" value="2"/>
</dbReference>
<evidence type="ECO:0000256" key="1">
    <source>
        <dbReference type="ARBA" id="ARBA00022491"/>
    </source>
</evidence>
<dbReference type="OrthoDB" id="5949386at2"/>
<dbReference type="Gene3D" id="1.10.10.60">
    <property type="entry name" value="Homeodomain-like"/>
    <property type="match status" value="1"/>
</dbReference>
<dbReference type="Proteomes" id="UP000195814">
    <property type="component" value="Chromosome"/>
</dbReference>
<dbReference type="PROSITE" id="PS01124">
    <property type="entry name" value="HTH_ARAC_FAMILY_2"/>
    <property type="match status" value="1"/>
</dbReference>
<dbReference type="FunFam" id="1.10.10.60:FF:000132">
    <property type="entry name" value="AraC family transcriptional regulator"/>
    <property type="match status" value="1"/>
</dbReference>
<sequence length="238" mass="26918">MLIFRDFKYEKQQCTDWHQHSCGQLYYPLTGTMMTETHTEKWLVTPGTMAWFPSGTVHRSTSGSQVSGINIYFQTTDKLCCPEIPHLFRAGTFIPGILERLRDNSNQQYCQLALALLAHEITAAPPLPHHIVLPEDRRARAVAMFIIAHPDSCLTRTELAEQQGLSGRTLSRLFRQQTGLSFSQWRQQTKLVSSLEAVLAGNRIEGIAENFGYANTSAYIAAFRQHFGRTPAKFRQSA</sequence>
<name>A0A1Y0LH09_TATCI</name>
<dbReference type="GO" id="GO:0003700">
    <property type="term" value="F:DNA-binding transcription factor activity"/>
    <property type="evidence" value="ECO:0007669"/>
    <property type="project" value="InterPro"/>
</dbReference>
<proteinExistence type="predicted"/>
<keyword evidence="4" id="KW-0804">Transcription</keyword>
<dbReference type="PROSITE" id="PS00041">
    <property type="entry name" value="HTH_ARAC_FAMILY_1"/>
    <property type="match status" value="1"/>
</dbReference>
<dbReference type="Pfam" id="PF12833">
    <property type="entry name" value="HTH_18"/>
    <property type="match status" value="1"/>
</dbReference>
<evidence type="ECO:0000259" key="5">
    <source>
        <dbReference type="PROSITE" id="PS01124"/>
    </source>
</evidence>
<dbReference type="Proteomes" id="UP000195729">
    <property type="component" value="Chromosome"/>
</dbReference>
<reference evidence="8 9" key="1">
    <citation type="submission" date="2016-05" db="EMBL/GenBank/DDBJ databases">
        <title>Complete genome sequence of two 2,5-diketo-D-glunonic acid producing strain Tatumella citrea.</title>
        <authorList>
            <person name="Duan C."/>
            <person name="Yang J."/>
            <person name="Yang S."/>
        </authorList>
    </citation>
    <scope>NUCLEOTIDE SEQUENCE [LARGE SCALE GENOMIC DNA]</scope>
    <source>
        <strain evidence="7 8">ATCC 39140</strain>
        <strain evidence="6 9">DSM 13699</strain>
    </source>
</reference>
<evidence type="ECO:0000313" key="8">
    <source>
        <dbReference type="Proteomes" id="UP000195729"/>
    </source>
</evidence>
<keyword evidence="3" id="KW-0238">DNA-binding</keyword>
<evidence type="ECO:0000313" key="6">
    <source>
        <dbReference type="EMBL" id="ARU93336.1"/>
    </source>
</evidence>
<keyword evidence="1" id="KW-0678">Repressor</keyword>
<dbReference type="RefSeq" id="WP_087487708.1">
    <property type="nucleotide sequence ID" value="NZ_CP015579.1"/>
</dbReference>
<dbReference type="InterPro" id="IPR014710">
    <property type="entry name" value="RmlC-like_jellyroll"/>
</dbReference>